<sequence>MDETALRAAVLRVTKLAYRDRDFDALSPQDQEAILVCLIEYSAGNESLLAERSLYHRREAAKHQLQLEALIKGIGGKSEG</sequence>
<evidence type="ECO:0000313" key="2">
    <source>
        <dbReference type="Proteomes" id="UP000738431"/>
    </source>
</evidence>
<reference evidence="1 2" key="1">
    <citation type="submission" date="2021-08" db="EMBL/GenBank/DDBJ databases">
        <authorList>
            <person name="Zhang D."/>
            <person name="Zhang A."/>
            <person name="Wang L."/>
        </authorList>
    </citation>
    <scope>NUCLEOTIDE SEQUENCE [LARGE SCALE GENOMIC DNA]</scope>
    <source>
        <strain evidence="1 2">WL0086</strain>
    </source>
</reference>
<name>A0ABZ1CDA2_9BACT</name>
<gene>
    <name evidence="1" type="ORF">K1X11_008190</name>
</gene>
<accession>A0ABZ1CDA2</accession>
<reference evidence="1 2" key="2">
    <citation type="submission" date="2023-12" db="EMBL/GenBank/DDBJ databases">
        <title>Description of an unclassified Opitutus bacterium of Verrucomicrobiota.</title>
        <authorList>
            <person name="Zhang D.-F."/>
        </authorList>
    </citation>
    <scope>NUCLEOTIDE SEQUENCE [LARGE SCALE GENOMIC DNA]</scope>
    <source>
        <strain evidence="1 2">WL0086</strain>
    </source>
</reference>
<dbReference type="EMBL" id="CP139781">
    <property type="protein sequence ID" value="WRQ89386.1"/>
    <property type="molecule type" value="Genomic_DNA"/>
</dbReference>
<proteinExistence type="predicted"/>
<dbReference type="RefSeq" id="WP_221029923.1">
    <property type="nucleotide sequence ID" value="NZ_CP139781.1"/>
</dbReference>
<protein>
    <submittedName>
        <fullName evidence="1">Uncharacterized protein</fullName>
    </submittedName>
</protein>
<keyword evidence="2" id="KW-1185">Reference proteome</keyword>
<dbReference type="Proteomes" id="UP000738431">
    <property type="component" value="Chromosome"/>
</dbReference>
<organism evidence="1 2">
    <name type="scientific">Actomonas aquatica</name>
    <dbReference type="NCBI Taxonomy" id="2866162"/>
    <lineage>
        <taxon>Bacteria</taxon>
        <taxon>Pseudomonadati</taxon>
        <taxon>Verrucomicrobiota</taxon>
        <taxon>Opitutia</taxon>
        <taxon>Opitutales</taxon>
        <taxon>Opitutaceae</taxon>
        <taxon>Actomonas</taxon>
    </lineage>
</organism>
<evidence type="ECO:0000313" key="1">
    <source>
        <dbReference type="EMBL" id="WRQ89386.1"/>
    </source>
</evidence>